<protein>
    <submittedName>
        <fullName evidence="2">Putative toxin-antitoxin system toxin component, PIN family</fullName>
    </submittedName>
</protein>
<evidence type="ECO:0000313" key="2">
    <source>
        <dbReference type="EMBL" id="RRR76117.1"/>
    </source>
</evidence>
<dbReference type="SUPFAM" id="SSF88723">
    <property type="entry name" value="PIN domain-like"/>
    <property type="match status" value="1"/>
</dbReference>
<comment type="caution">
    <text evidence="2">The sequence shown here is derived from an EMBL/GenBank/DDBJ whole genome shotgun (WGS) entry which is preliminary data.</text>
</comment>
<dbReference type="AlphaFoldDB" id="A0A426U7M1"/>
<evidence type="ECO:0000259" key="1">
    <source>
        <dbReference type="SMART" id="SM00670"/>
    </source>
</evidence>
<dbReference type="NCBIfam" id="TIGR00305">
    <property type="entry name" value="putative toxin-antitoxin system toxin component, PIN family"/>
    <property type="match status" value="1"/>
</dbReference>
<gene>
    <name evidence="2" type="ORF">EI684_03525</name>
</gene>
<feature type="domain" description="PIN" evidence="1">
    <location>
        <begin position="1"/>
        <end position="117"/>
    </location>
</feature>
<dbReference type="PANTHER" id="PTHR34610:SF4">
    <property type="entry name" value="SLL8027 PROTEIN"/>
    <property type="match status" value="1"/>
</dbReference>
<dbReference type="Proteomes" id="UP000280307">
    <property type="component" value="Unassembled WGS sequence"/>
</dbReference>
<dbReference type="PANTHER" id="PTHR34610">
    <property type="entry name" value="SSL7007 PROTEIN"/>
    <property type="match status" value="1"/>
</dbReference>
<dbReference type="Pfam" id="PF13470">
    <property type="entry name" value="PIN_3"/>
    <property type="match status" value="1"/>
</dbReference>
<proteinExistence type="predicted"/>
<accession>A0A426U7M1</accession>
<sequence length="140" mass="14717">MRVVLDTNIAISGLLWRGAPRRVINAAIDGQIELFSSVELLDELEEVLQRPKLAARLGQIGKTSAELVDEYGALVAIVAADPLVAPVSTDPDDDAVLACALAARAEAIVSGDDDLLTLQVFQAIPILTASAFLMRLAPAG</sequence>
<reference evidence="2 3" key="1">
    <citation type="submission" date="2018-12" db="EMBL/GenBank/DDBJ databases">
        <title>Genome Sequence of Candidatus Viridilinea halotolerans isolated from saline sulfide-rich spring.</title>
        <authorList>
            <person name="Grouzdev D.S."/>
            <person name="Burganskaya E.I."/>
            <person name="Krutkina M.S."/>
            <person name="Sukhacheva M.V."/>
            <person name="Gorlenko V.M."/>
        </authorList>
    </citation>
    <scope>NUCLEOTIDE SEQUENCE [LARGE SCALE GENOMIC DNA]</scope>
    <source>
        <strain evidence="2">Chok-6</strain>
    </source>
</reference>
<evidence type="ECO:0000313" key="3">
    <source>
        <dbReference type="Proteomes" id="UP000280307"/>
    </source>
</evidence>
<organism evidence="2 3">
    <name type="scientific">Candidatus Viridilinea halotolerans</name>
    <dbReference type="NCBI Taxonomy" id="2491704"/>
    <lineage>
        <taxon>Bacteria</taxon>
        <taxon>Bacillati</taxon>
        <taxon>Chloroflexota</taxon>
        <taxon>Chloroflexia</taxon>
        <taxon>Chloroflexales</taxon>
        <taxon>Chloroflexineae</taxon>
        <taxon>Oscillochloridaceae</taxon>
        <taxon>Candidatus Viridilinea</taxon>
    </lineage>
</organism>
<dbReference type="InterPro" id="IPR029060">
    <property type="entry name" value="PIN-like_dom_sf"/>
</dbReference>
<dbReference type="InterPro" id="IPR002850">
    <property type="entry name" value="PIN_toxin-like"/>
</dbReference>
<name>A0A426U7M1_9CHLR</name>
<dbReference type="SMART" id="SM00670">
    <property type="entry name" value="PINc"/>
    <property type="match status" value="1"/>
</dbReference>
<dbReference type="EMBL" id="RSAS01000140">
    <property type="protein sequence ID" value="RRR76117.1"/>
    <property type="molecule type" value="Genomic_DNA"/>
</dbReference>
<dbReference type="InterPro" id="IPR002716">
    <property type="entry name" value="PIN_dom"/>
</dbReference>